<evidence type="ECO:0000313" key="2">
    <source>
        <dbReference type="Proteomes" id="UP000266301"/>
    </source>
</evidence>
<dbReference type="KEGG" id="cfer:D4Z93_08135"/>
<dbReference type="Proteomes" id="UP000266301">
    <property type="component" value="Chromosome"/>
</dbReference>
<name>A0A386H4R9_9CLOT</name>
<gene>
    <name evidence="1" type="ORF">D4Z93_08135</name>
</gene>
<dbReference type="EMBL" id="CP032416">
    <property type="protein sequence ID" value="AYD40495.1"/>
    <property type="molecule type" value="Genomic_DNA"/>
</dbReference>
<protein>
    <submittedName>
        <fullName evidence="1">Uncharacterized protein</fullName>
    </submittedName>
</protein>
<keyword evidence="2" id="KW-1185">Reference proteome</keyword>
<reference evidence="1 2" key="1">
    <citation type="journal article" date="2019" name="Int. J. Syst. Evol. Microbiol.">
        <title>Clostridium fermenticellae sp. nov., isolated from the mud in a fermentation cellar for the production of the Chinese liquor, baijiu.</title>
        <authorList>
            <person name="Xu P.X."/>
            <person name="Chai L.J."/>
            <person name="Qiu T."/>
            <person name="Zhang X.J."/>
            <person name="Lu Z.M."/>
            <person name="Xiao C."/>
            <person name="Wang S.T."/>
            <person name="Shen C.H."/>
            <person name="Shi J.S."/>
            <person name="Xu Z.H."/>
        </authorList>
    </citation>
    <scope>NUCLEOTIDE SEQUENCE [LARGE SCALE GENOMIC DNA]</scope>
    <source>
        <strain evidence="1 2">JN500901</strain>
    </source>
</reference>
<dbReference type="AlphaFoldDB" id="A0A386H4R9"/>
<organism evidence="1 2">
    <name type="scientific">Clostridium fermenticellae</name>
    <dbReference type="NCBI Taxonomy" id="2068654"/>
    <lineage>
        <taxon>Bacteria</taxon>
        <taxon>Bacillati</taxon>
        <taxon>Bacillota</taxon>
        <taxon>Clostridia</taxon>
        <taxon>Eubacteriales</taxon>
        <taxon>Clostridiaceae</taxon>
        <taxon>Clostridium</taxon>
    </lineage>
</organism>
<evidence type="ECO:0000313" key="1">
    <source>
        <dbReference type="EMBL" id="AYD40495.1"/>
    </source>
</evidence>
<accession>A0A386H4R9</accession>
<sequence>MNPENKVTFLESMYMDLEKLYVTECTDYKICVIILGKRINGFLEYVLENSFDEIFITDGKGIAIYCNGGF</sequence>
<proteinExistence type="predicted"/>